<dbReference type="Proteomes" id="UP000318571">
    <property type="component" value="Chromosome 11"/>
</dbReference>
<dbReference type="PANTHER" id="PTHR43544">
    <property type="entry name" value="SHORT-CHAIN DEHYDROGENASE/REDUCTASE"/>
    <property type="match status" value="1"/>
</dbReference>
<keyword evidence="1" id="KW-0521">NADP</keyword>
<dbReference type="PRINTS" id="PR00081">
    <property type="entry name" value="GDHRDH"/>
</dbReference>
<evidence type="ECO:0000313" key="5">
    <source>
        <dbReference type="Proteomes" id="UP000318571"/>
    </source>
</evidence>
<dbReference type="InterPro" id="IPR036291">
    <property type="entry name" value="NAD(P)-bd_dom_sf"/>
</dbReference>
<dbReference type="OrthoDB" id="5296at2759"/>
<keyword evidence="2" id="KW-0560">Oxidoreductase</keyword>
<evidence type="ECO:0000256" key="1">
    <source>
        <dbReference type="ARBA" id="ARBA00022857"/>
    </source>
</evidence>
<dbReference type="InterPro" id="IPR002347">
    <property type="entry name" value="SDR_fam"/>
</dbReference>
<dbReference type="CDD" id="cd05325">
    <property type="entry name" value="carb_red_sniffer_like_SDR_c"/>
    <property type="match status" value="1"/>
</dbReference>
<keyword evidence="5" id="KW-1185">Reference proteome</keyword>
<proteinExistence type="inferred from homology"/>
<dbReference type="Gene3D" id="3.40.50.720">
    <property type="entry name" value="NAD(P)-binding Rossmann-like Domain"/>
    <property type="match status" value="1"/>
</dbReference>
<dbReference type="InterPro" id="IPR051468">
    <property type="entry name" value="Fungal_SecMetab_SDRs"/>
</dbReference>
<comment type="similarity">
    <text evidence="3">Belongs to the short-chain dehydrogenases/reductases (SDR) family.</text>
</comment>
<dbReference type="AlphaFoldDB" id="A0A553PLM6"/>
<dbReference type="PRINTS" id="PR00080">
    <property type="entry name" value="SDRFAMILY"/>
</dbReference>
<comment type="caution">
    <text evidence="4">The sequence shown here is derived from an EMBL/GenBank/DDBJ whole genome shotgun (WGS) entry which is preliminary data.</text>
</comment>
<dbReference type="OMA" id="CCLEVIS"/>
<evidence type="ECO:0000256" key="3">
    <source>
        <dbReference type="RuleBase" id="RU000363"/>
    </source>
</evidence>
<dbReference type="EMBL" id="VCGU01000003">
    <property type="protein sequence ID" value="TRY78584.1"/>
    <property type="molecule type" value="Genomic_DNA"/>
</dbReference>
<protein>
    <submittedName>
        <fullName evidence="4">Uncharacterized protein</fullName>
    </submittedName>
</protein>
<dbReference type="PANTHER" id="PTHR43544:SF7">
    <property type="entry name" value="NADB-LER2"/>
    <property type="match status" value="1"/>
</dbReference>
<dbReference type="GO" id="GO:0016491">
    <property type="term" value="F:oxidoreductase activity"/>
    <property type="evidence" value="ECO:0007669"/>
    <property type="project" value="UniProtKB-KW"/>
</dbReference>
<dbReference type="Pfam" id="PF00106">
    <property type="entry name" value="adh_short"/>
    <property type="match status" value="1"/>
</dbReference>
<evidence type="ECO:0000313" key="4">
    <source>
        <dbReference type="EMBL" id="TRY78584.1"/>
    </source>
</evidence>
<gene>
    <name evidence="4" type="ORF">TCAL_08140</name>
</gene>
<reference evidence="4 5" key="1">
    <citation type="journal article" date="2018" name="Nat. Ecol. Evol.">
        <title>Genomic signatures of mitonuclear coevolution across populations of Tigriopus californicus.</title>
        <authorList>
            <person name="Barreto F.S."/>
            <person name="Watson E.T."/>
            <person name="Lima T.G."/>
            <person name="Willett C.S."/>
            <person name="Edmands S."/>
            <person name="Li W."/>
            <person name="Burton R.S."/>
        </authorList>
    </citation>
    <scope>NUCLEOTIDE SEQUENCE [LARGE SCALE GENOMIC DNA]</scope>
    <source>
        <strain evidence="4 5">San Diego</strain>
    </source>
</reference>
<evidence type="ECO:0000256" key="2">
    <source>
        <dbReference type="ARBA" id="ARBA00023002"/>
    </source>
</evidence>
<dbReference type="SUPFAM" id="SSF51735">
    <property type="entry name" value="NAD(P)-binding Rossmann-fold domains"/>
    <property type="match status" value="1"/>
</dbReference>
<dbReference type="GO" id="GO:0005737">
    <property type="term" value="C:cytoplasm"/>
    <property type="evidence" value="ECO:0007669"/>
    <property type="project" value="TreeGrafter"/>
</dbReference>
<sequence>MGPSKVVLITGCSRGIGLGFVRYFVKHNWKVLATCRTPHEAVELKKVLQDHNQTEIIQCDVSFDDSIEACYQSVLTLGITHLDLLINNAGTSNDKHPFENPSRMKRDEFHRILDVNATGLAMVTNRFIPLLQAAADPLVVNIGSMFGTVSMVDVLTCASYRCSKSCLNMLTSLYALEFSDIGFLALHPGWVQTDLGGKNPKPPLTVAESVGKMSEVIAAFDKTKSGQFWSLDGYQLDP</sequence>
<organism evidence="4 5">
    <name type="scientific">Tigriopus californicus</name>
    <name type="common">Marine copepod</name>
    <dbReference type="NCBI Taxonomy" id="6832"/>
    <lineage>
        <taxon>Eukaryota</taxon>
        <taxon>Metazoa</taxon>
        <taxon>Ecdysozoa</taxon>
        <taxon>Arthropoda</taxon>
        <taxon>Crustacea</taxon>
        <taxon>Multicrustacea</taxon>
        <taxon>Hexanauplia</taxon>
        <taxon>Copepoda</taxon>
        <taxon>Harpacticoida</taxon>
        <taxon>Harpacticidae</taxon>
        <taxon>Tigriopus</taxon>
    </lineage>
</organism>
<name>A0A553PLM6_TIGCA</name>
<accession>A0A553PLM6</accession>